<reference evidence="9 10" key="1">
    <citation type="submission" date="2017-08" db="EMBL/GenBank/DDBJ databases">
        <title>Acidophilic green algal genome provides insights into adaptation to an acidic environment.</title>
        <authorList>
            <person name="Hirooka S."/>
            <person name="Hirose Y."/>
            <person name="Kanesaki Y."/>
            <person name="Higuchi S."/>
            <person name="Fujiwara T."/>
            <person name="Onuma R."/>
            <person name="Era A."/>
            <person name="Ohbayashi R."/>
            <person name="Uzuka A."/>
            <person name="Nozaki H."/>
            <person name="Yoshikawa H."/>
            <person name="Miyagishima S.Y."/>
        </authorList>
    </citation>
    <scope>NUCLEOTIDE SEQUENCE [LARGE SCALE GENOMIC DNA]</scope>
    <source>
        <strain evidence="9 10">NIES-2499</strain>
    </source>
</reference>
<keyword evidence="6" id="KW-0325">Glycoprotein</keyword>
<dbReference type="PANTHER" id="PTHR45974:SF266">
    <property type="entry name" value="LEUCINE-RICH REPEAT RECEPTOR PROTEIN KINASE HPCA1"/>
    <property type="match status" value="1"/>
</dbReference>
<dbReference type="OrthoDB" id="544199at2759"/>
<keyword evidence="3" id="KW-0732">Signal</keyword>
<sequence>MIKNEESFKKKRLGIIMKSRNVLFLLATCLFLQSSRSALALFNSSQQCTTSVQQQQDSLIAFYKATGGPSWSNQSDWLNVSIPCYAKNDSGVSVPLPSQCCWFGVNCCYQTACSTATSLVGATSCDCEVGTVTGLQLNRNNLVSSISSMLASLSPLQCSLKYILGRWNSLSGTIPSSLYLFQNMTILSIGNNSITGTIPRQIGLMPYLYFLDLSSNSLSGTVPSDLCTAIANVTSDANGSSLQDLLLPHNNLHGSFDVPSCNSLVRLDIGSNNFSGLGTFQNYAQLRILRIGGNVMKSELPSGLANSLLMADFSSNSNLLSGNISMLTAYTYLASLDLNNNSFTGTLPSVLFENMGLLRDISISNNTLYGTLPSSLALSPLTYIGFGNNSFYGTIPNSVSDTSVDKSSIDFTGNSLFCCGTKWNGSTNIMSYEAINTSLPLLPSFIRFSSILQAVYPDTNTPAQNGWGPMSCPGFVNPVTYPTGPDTVEMLLPVYIDPQYYLFTGCVCTSGFVLTLVPNPDVLVVPTYACVPVACDWICHNSWIIAVIVIGSLLVMAWLTWLMCYRRRSRPVFVQAVANMRKRVKGEPTSGSITMVNTDIEGYSDLMKGAPELMTQALNLHNAVIRNARWTTFGYVIEQEGDSFTLCFYEAIDAITFALMSQQALMQQQWPEGLMMKKNMLDSSKKSAGAGIMDFVSKHTSWLSRPSKKSLYGSGESGVSMHVFEPSTPRSRDEARHRRTSMSDASAGLSCFNGLRVRMGIATGTITMGTELRESAVMQKSKVVADAGAGGQLLMDQATFLAVKERLEELGAVDHNGLNNARLNKIRAPIWICMGREHARQSEALVLDMGEYVHSSAEAPTLLNALGHKVDALNSSPPKEPEVTLKLYQILPPPLVARAKVFGNKLALKAEDWTCVDQPYFSAPGSMEAPLMGIHEGQISLPPVTMVFCCVEGGKEYAKKHREEAHAIHLLIAGIIRCTLREVPGSYLCRMQDGDLKYMVVFSSPLAAIAWCLVMQEVMLFAAWSPDVLLHDKFKVERGADGELLFRGPRLKMGVCEGQPKTIIPDHLARADYHGASVNQSARYMDAGAHGGQVVCEEKLAVEVLKIFNEAIVSSAQSNKSTVAVLSRGMVESHSETAFGLSPPSSLRGNSLRDFQPAVGLPSFRNLPAVREDEGESEKATICSVKSDDLAAAARHCGDEGLPVSGEAQILNGLHPNHVGVITGPARSSASLEAPNFPDVLGKESAAHCVTSINGNDLPPSPTIAILLSNKRADSAAAAVSHCDVNPVVLNPLDQRHISRGFGSELSEGEVARATGPSASFVHEAENGHSAVEPKSRMQATKSDLGPQPVLLHHSNGSISVTTGTRIKTSTSLPDVTALATPYPNPKPYSAEMELCTTPDAAPVSTERLSIDFPPNASMWMTLGPGQQPYVTGVKAFKTGVFRFKGSGEDIHMVHVTTKLLEGRTFPSDPPKGKGNRVAEASGLASSGNVQLPDTPFRFRETSNLASDPSPPEGGVGRLRSFIRTLSASSKRSSGKFSRSSSKASSFAAGTMAPEAALNPLSPAGSPVIRSPSSRSTNLPAASTSAQPSTTTSRVPSSVNATAASYSNTEQPPHTSALDQEEKMSRVGQQFGDPSLMTQLPTQEAGHVRQQVA</sequence>
<feature type="region of interest" description="Disordered" evidence="7">
    <location>
        <begin position="1463"/>
        <end position="1518"/>
    </location>
</feature>
<keyword evidence="4" id="KW-0677">Repeat</keyword>
<dbReference type="InterPro" id="IPR001611">
    <property type="entry name" value="Leu-rich_rpt"/>
</dbReference>
<evidence type="ECO:0000256" key="6">
    <source>
        <dbReference type="ARBA" id="ARBA00023180"/>
    </source>
</evidence>
<dbReference type="GO" id="GO:0016020">
    <property type="term" value="C:membrane"/>
    <property type="evidence" value="ECO:0007669"/>
    <property type="project" value="UniProtKB-SubCell"/>
</dbReference>
<dbReference type="PANTHER" id="PTHR45974">
    <property type="entry name" value="RECEPTOR-LIKE PROTEIN 55"/>
    <property type="match status" value="1"/>
</dbReference>
<protein>
    <submittedName>
        <fullName evidence="9">Uncharacterized protein</fullName>
    </submittedName>
</protein>
<comment type="subcellular location">
    <subcellularLocation>
        <location evidence="2">Cytoplasm</location>
        <location evidence="2">Cytoskeleton</location>
        <location evidence="2">Cilium axoneme</location>
    </subcellularLocation>
    <subcellularLocation>
        <location evidence="1">Membrane</location>
    </subcellularLocation>
</comment>
<feature type="transmembrane region" description="Helical" evidence="8">
    <location>
        <begin position="543"/>
        <end position="565"/>
    </location>
</feature>
<evidence type="ECO:0000256" key="5">
    <source>
        <dbReference type="ARBA" id="ARBA00023136"/>
    </source>
</evidence>
<keyword evidence="10" id="KW-1185">Reference proteome</keyword>
<dbReference type="SUPFAM" id="SSF52058">
    <property type="entry name" value="L domain-like"/>
    <property type="match status" value="1"/>
</dbReference>
<dbReference type="InterPro" id="IPR032675">
    <property type="entry name" value="LRR_dom_sf"/>
</dbReference>
<feature type="region of interest" description="Disordered" evidence="7">
    <location>
        <begin position="1558"/>
        <end position="1653"/>
    </location>
</feature>
<dbReference type="SUPFAM" id="SSF55073">
    <property type="entry name" value="Nucleotide cyclase"/>
    <property type="match status" value="2"/>
</dbReference>
<evidence type="ECO:0000313" key="10">
    <source>
        <dbReference type="Proteomes" id="UP000232323"/>
    </source>
</evidence>
<evidence type="ECO:0000256" key="4">
    <source>
        <dbReference type="ARBA" id="ARBA00022737"/>
    </source>
</evidence>
<evidence type="ECO:0000313" key="9">
    <source>
        <dbReference type="EMBL" id="GAX74578.1"/>
    </source>
</evidence>
<keyword evidence="8" id="KW-1133">Transmembrane helix</keyword>
<name>A0A250WUT0_9CHLO</name>
<evidence type="ECO:0000256" key="7">
    <source>
        <dbReference type="SAM" id="MobiDB-lite"/>
    </source>
</evidence>
<accession>A0A250WUT0</accession>
<comment type="caution">
    <text evidence="9">The sequence shown here is derived from an EMBL/GenBank/DDBJ whole genome shotgun (WGS) entry which is preliminary data.</text>
</comment>
<feature type="region of interest" description="Disordered" evidence="7">
    <location>
        <begin position="710"/>
        <end position="742"/>
    </location>
</feature>
<dbReference type="Gene3D" id="3.30.70.1230">
    <property type="entry name" value="Nucleotide cyclase"/>
    <property type="match status" value="2"/>
</dbReference>
<evidence type="ECO:0000256" key="2">
    <source>
        <dbReference type="ARBA" id="ARBA00004430"/>
    </source>
</evidence>
<feature type="compositionally biased region" description="Polar residues" evidence="7">
    <location>
        <begin position="1600"/>
        <end position="1618"/>
    </location>
</feature>
<dbReference type="GO" id="GO:0005930">
    <property type="term" value="C:axoneme"/>
    <property type="evidence" value="ECO:0007669"/>
    <property type="project" value="UniProtKB-SubCell"/>
</dbReference>
<dbReference type="Gene3D" id="3.80.10.10">
    <property type="entry name" value="Ribonuclease Inhibitor"/>
    <property type="match status" value="2"/>
</dbReference>
<dbReference type="Pfam" id="PF00560">
    <property type="entry name" value="LRR_1"/>
    <property type="match status" value="2"/>
</dbReference>
<proteinExistence type="predicted"/>
<dbReference type="InterPro" id="IPR029787">
    <property type="entry name" value="Nucleotide_cyclase"/>
</dbReference>
<evidence type="ECO:0000256" key="1">
    <source>
        <dbReference type="ARBA" id="ARBA00004370"/>
    </source>
</evidence>
<organism evidence="9 10">
    <name type="scientific">Chlamydomonas eustigma</name>
    <dbReference type="NCBI Taxonomy" id="1157962"/>
    <lineage>
        <taxon>Eukaryota</taxon>
        <taxon>Viridiplantae</taxon>
        <taxon>Chlorophyta</taxon>
        <taxon>core chlorophytes</taxon>
        <taxon>Chlorophyceae</taxon>
        <taxon>CS clade</taxon>
        <taxon>Chlamydomonadales</taxon>
        <taxon>Chlamydomonadaceae</taxon>
        <taxon>Chlamydomonas</taxon>
    </lineage>
</organism>
<keyword evidence="5 8" id="KW-0472">Membrane</keyword>
<dbReference type="EMBL" id="BEGY01000008">
    <property type="protein sequence ID" value="GAX74578.1"/>
    <property type="molecule type" value="Genomic_DNA"/>
</dbReference>
<gene>
    <name evidence="9" type="ORF">CEUSTIGMA_g2027.t1</name>
</gene>
<evidence type="ECO:0000256" key="8">
    <source>
        <dbReference type="SAM" id="Phobius"/>
    </source>
</evidence>
<feature type="compositionally biased region" description="Low complexity" evidence="7">
    <location>
        <begin position="1580"/>
        <end position="1599"/>
    </location>
</feature>
<dbReference type="STRING" id="1157962.A0A250WUT0"/>
<dbReference type="Proteomes" id="UP000232323">
    <property type="component" value="Unassembled WGS sequence"/>
</dbReference>
<evidence type="ECO:0000256" key="3">
    <source>
        <dbReference type="ARBA" id="ARBA00022729"/>
    </source>
</evidence>
<keyword evidence="8" id="KW-0812">Transmembrane</keyword>